<comment type="caution">
    <text evidence="1">The sequence shown here is derived from an EMBL/GenBank/DDBJ whole genome shotgun (WGS) entry which is preliminary data.</text>
</comment>
<name>A0ABP9DPU9_9BACT</name>
<keyword evidence="2" id="KW-1185">Reference proteome</keyword>
<sequence>MKKEYYYQVVNVKYPSGTPVGTLHKEVSLSNAYDHCVGVAFYPIATSGANDFFRVGIADNSQDYVQNIPFKALMSDPTAGLQQANRFAPLLITGRGHVVKVRTEFTAAITAVVEYDLIFLMERDRKCS</sequence>
<evidence type="ECO:0000313" key="2">
    <source>
        <dbReference type="Proteomes" id="UP001500298"/>
    </source>
</evidence>
<reference evidence="2" key="1">
    <citation type="journal article" date="2019" name="Int. J. Syst. Evol. Microbiol.">
        <title>The Global Catalogue of Microorganisms (GCM) 10K type strain sequencing project: providing services to taxonomists for standard genome sequencing and annotation.</title>
        <authorList>
            <consortium name="The Broad Institute Genomics Platform"/>
            <consortium name="The Broad Institute Genome Sequencing Center for Infectious Disease"/>
            <person name="Wu L."/>
            <person name="Ma J."/>
        </authorList>
    </citation>
    <scope>NUCLEOTIDE SEQUENCE [LARGE SCALE GENOMIC DNA]</scope>
    <source>
        <strain evidence="2">JCM 18326</strain>
    </source>
</reference>
<evidence type="ECO:0000313" key="1">
    <source>
        <dbReference type="EMBL" id="GAA4850961.1"/>
    </source>
</evidence>
<protein>
    <submittedName>
        <fullName evidence="1">Uncharacterized protein</fullName>
    </submittedName>
</protein>
<dbReference type="RefSeq" id="WP_345375015.1">
    <property type="nucleotide sequence ID" value="NZ_BAABJX010000065.1"/>
</dbReference>
<proteinExistence type="predicted"/>
<dbReference type="Proteomes" id="UP001500298">
    <property type="component" value="Unassembled WGS sequence"/>
</dbReference>
<organism evidence="1 2">
    <name type="scientific">Algivirga pacifica</name>
    <dbReference type="NCBI Taxonomy" id="1162670"/>
    <lineage>
        <taxon>Bacteria</taxon>
        <taxon>Pseudomonadati</taxon>
        <taxon>Bacteroidota</taxon>
        <taxon>Cytophagia</taxon>
        <taxon>Cytophagales</taxon>
        <taxon>Flammeovirgaceae</taxon>
        <taxon>Algivirga</taxon>
    </lineage>
</organism>
<accession>A0ABP9DPU9</accession>
<gene>
    <name evidence="1" type="ORF">GCM10023331_39570</name>
</gene>
<dbReference type="EMBL" id="BAABJX010000065">
    <property type="protein sequence ID" value="GAA4850961.1"/>
    <property type="molecule type" value="Genomic_DNA"/>
</dbReference>